<keyword evidence="4 6" id="KW-1133">Transmembrane helix</keyword>
<reference evidence="7" key="2">
    <citation type="submission" date="2025-08" db="UniProtKB">
        <authorList>
            <consortium name="Ensembl"/>
        </authorList>
    </citation>
    <scope>IDENTIFICATION</scope>
</reference>
<dbReference type="AlphaFoldDB" id="A0A672JFE9"/>
<dbReference type="SUPFAM" id="SSF48652">
    <property type="entry name" value="Tetraspanin"/>
    <property type="match status" value="1"/>
</dbReference>
<dbReference type="PANTHER" id="PTHR19282">
    <property type="entry name" value="TETRASPANIN"/>
    <property type="match status" value="1"/>
</dbReference>
<evidence type="ECO:0000256" key="4">
    <source>
        <dbReference type="ARBA" id="ARBA00022989"/>
    </source>
</evidence>
<evidence type="ECO:0000256" key="3">
    <source>
        <dbReference type="ARBA" id="ARBA00022692"/>
    </source>
</evidence>
<protein>
    <recommendedName>
        <fullName evidence="6">Tetraspanin</fullName>
    </recommendedName>
</protein>
<dbReference type="PIRSF" id="PIRSF002419">
    <property type="entry name" value="Tetraspanin"/>
    <property type="match status" value="1"/>
</dbReference>
<dbReference type="Proteomes" id="UP000472267">
    <property type="component" value="Chromosome 19"/>
</dbReference>
<dbReference type="Ensembl" id="ENSSFAT00005053478.1">
    <property type="protein sequence ID" value="ENSSFAP00005051830.1"/>
    <property type="gene ID" value="ENSSFAG00005024876.1"/>
</dbReference>
<evidence type="ECO:0000256" key="1">
    <source>
        <dbReference type="ARBA" id="ARBA00004141"/>
    </source>
</evidence>
<evidence type="ECO:0000256" key="2">
    <source>
        <dbReference type="ARBA" id="ARBA00006840"/>
    </source>
</evidence>
<comment type="similarity">
    <text evidence="2 6">Belongs to the tetraspanin (TM4SF) family.</text>
</comment>
<gene>
    <name evidence="7" type="primary">tspan37</name>
</gene>
<dbReference type="OMA" id="SDPRTNC"/>
<evidence type="ECO:0000313" key="8">
    <source>
        <dbReference type="Proteomes" id="UP000472267"/>
    </source>
</evidence>
<reference evidence="7" key="3">
    <citation type="submission" date="2025-09" db="UniProtKB">
        <authorList>
            <consortium name="Ensembl"/>
        </authorList>
    </citation>
    <scope>IDENTIFICATION</scope>
</reference>
<evidence type="ECO:0000256" key="6">
    <source>
        <dbReference type="RuleBase" id="RU361218"/>
    </source>
</evidence>
<comment type="subcellular location">
    <subcellularLocation>
        <location evidence="1 6">Membrane</location>
        <topology evidence="1 6">Multi-pass membrane protein</topology>
    </subcellularLocation>
</comment>
<evidence type="ECO:0000256" key="5">
    <source>
        <dbReference type="ARBA" id="ARBA00023136"/>
    </source>
</evidence>
<proteinExistence type="inferred from homology"/>
<feature type="transmembrane region" description="Helical" evidence="6">
    <location>
        <begin position="193"/>
        <end position="212"/>
    </location>
</feature>
<accession>A0A672JFE9</accession>
<feature type="transmembrane region" description="Helical" evidence="6">
    <location>
        <begin position="68"/>
        <end position="89"/>
    </location>
</feature>
<dbReference type="InParanoid" id="A0A672JFE9"/>
<organism evidence="7 8">
    <name type="scientific">Salarias fasciatus</name>
    <name type="common">Jewelled blenny</name>
    <name type="synonym">Blennius fasciatus</name>
    <dbReference type="NCBI Taxonomy" id="181472"/>
    <lineage>
        <taxon>Eukaryota</taxon>
        <taxon>Metazoa</taxon>
        <taxon>Chordata</taxon>
        <taxon>Craniata</taxon>
        <taxon>Vertebrata</taxon>
        <taxon>Euteleostomi</taxon>
        <taxon>Actinopterygii</taxon>
        <taxon>Neopterygii</taxon>
        <taxon>Teleostei</taxon>
        <taxon>Neoteleostei</taxon>
        <taxon>Acanthomorphata</taxon>
        <taxon>Ovalentaria</taxon>
        <taxon>Blenniimorphae</taxon>
        <taxon>Blenniiformes</taxon>
        <taxon>Blennioidei</taxon>
        <taxon>Blenniidae</taxon>
        <taxon>Salariinae</taxon>
        <taxon>Salarias</taxon>
    </lineage>
</organism>
<keyword evidence="8" id="KW-1185">Reference proteome</keyword>
<reference evidence="7" key="1">
    <citation type="submission" date="2019-06" db="EMBL/GenBank/DDBJ databases">
        <authorList>
            <consortium name="Wellcome Sanger Institute Data Sharing"/>
        </authorList>
    </citation>
    <scope>NUCLEOTIDE SEQUENCE [LARGE SCALE GENOMIC DNA]</scope>
</reference>
<dbReference type="Pfam" id="PF00335">
    <property type="entry name" value="Tetraspanin"/>
    <property type="match status" value="1"/>
</dbReference>
<dbReference type="Gene3D" id="1.10.1450.10">
    <property type="entry name" value="Tetraspanin"/>
    <property type="match status" value="1"/>
</dbReference>
<sequence length="231" mass="25881">MTYQVVGVVVGVSGFFLYNNYRHTSLLFSESYIILPAAIVLASAVLSLIAGLLGTWISIQSTYCQQGLFVYLLVVIFCLQSTGLALAYFHSVKLDSDLAPVSDVFQKYNGSSKDPASETVDVAQHEFECCGVHNYTDWLETPWFNQSGGLWFPRSCCNSTFPSCSGSVDQPWLLYSQGCQEKLQMKFQFFLKFIFYGSLVVFLVEVVLLLLVGQIMKQPSPQFGYRVLEND</sequence>
<dbReference type="InterPro" id="IPR008952">
    <property type="entry name" value="Tetraspanin_EC2_sf"/>
</dbReference>
<dbReference type="InterPro" id="IPR018499">
    <property type="entry name" value="Tetraspanin/Peripherin"/>
</dbReference>
<dbReference type="PANTHER" id="PTHR19282:SF477">
    <property type="entry name" value="TETRASPANIN"/>
    <property type="match status" value="1"/>
</dbReference>
<dbReference type="InterPro" id="IPR000301">
    <property type="entry name" value="Tetraspanin_animals"/>
</dbReference>
<feature type="transmembrane region" description="Helical" evidence="6">
    <location>
        <begin position="5"/>
        <end position="21"/>
    </location>
</feature>
<dbReference type="GO" id="GO:0005886">
    <property type="term" value="C:plasma membrane"/>
    <property type="evidence" value="ECO:0007669"/>
    <property type="project" value="TreeGrafter"/>
</dbReference>
<name>A0A672JFE9_SALFA</name>
<keyword evidence="3 6" id="KW-0812">Transmembrane</keyword>
<evidence type="ECO:0000313" key="7">
    <source>
        <dbReference type="Ensembl" id="ENSSFAP00005051830.1"/>
    </source>
</evidence>
<keyword evidence="5 6" id="KW-0472">Membrane</keyword>
<feature type="transmembrane region" description="Helical" evidence="6">
    <location>
        <begin position="33"/>
        <end position="56"/>
    </location>
</feature>